<keyword evidence="5" id="KW-1185">Reference proteome</keyword>
<evidence type="ECO:0000313" key="4">
    <source>
        <dbReference type="EMBL" id="RWU09978.1"/>
    </source>
</evidence>
<evidence type="ECO:0000259" key="2">
    <source>
        <dbReference type="Pfam" id="PF03724"/>
    </source>
</evidence>
<dbReference type="Proteomes" id="UP000284120">
    <property type="component" value="Unassembled WGS sequence"/>
</dbReference>
<sequence length="232" mass="26096">MNKHMKKITSLLIALLTITQFAKATANSEIITMEIKEHQADCTGVGPMKCYLVKYKTSKDWEYFYSGFQKFKYQEGYRYKVQVKRTQLKNVPADASSYSYEVVKVLSKKKVKAEKADAKALAFLGKYSWKLLSINNQTITNGTATMNFDMKKRIVNGNTGCNGYGGSVQFTGKNKIAFSKVVSTQMACLDSNVEGEFLKLVSLANLTYDIADQTFNLYHNQKLVAIFGLVSK</sequence>
<evidence type="ECO:0000313" key="5">
    <source>
        <dbReference type="Proteomes" id="UP000284120"/>
    </source>
</evidence>
<evidence type="ECO:0000259" key="3">
    <source>
        <dbReference type="Pfam" id="PF14302"/>
    </source>
</evidence>
<organism evidence="4 5">
    <name type="scientific">Pedobacter chitinilyticus</name>
    <dbReference type="NCBI Taxonomy" id="2233776"/>
    <lineage>
        <taxon>Bacteria</taxon>
        <taxon>Pseudomonadati</taxon>
        <taxon>Bacteroidota</taxon>
        <taxon>Sphingobacteriia</taxon>
        <taxon>Sphingobacteriales</taxon>
        <taxon>Sphingobacteriaceae</taxon>
        <taxon>Pedobacter</taxon>
    </lineage>
</organism>
<dbReference type="InterPro" id="IPR053147">
    <property type="entry name" value="Hsp_HslJ-like"/>
</dbReference>
<feature type="domain" description="DUF306" evidence="2">
    <location>
        <begin position="127"/>
        <end position="222"/>
    </location>
</feature>
<protein>
    <submittedName>
        <fullName evidence="4">DUF4377 domain-containing protein</fullName>
    </submittedName>
</protein>
<evidence type="ECO:0000256" key="1">
    <source>
        <dbReference type="SAM" id="SignalP"/>
    </source>
</evidence>
<dbReference type="InterPro" id="IPR025485">
    <property type="entry name" value="DUF4377"/>
</dbReference>
<dbReference type="Pfam" id="PF14302">
    <property type="entry name" value="DUF4377"/>
    <property type="match status" value="1"/>
</dbReference>
<dbReference type="PANTHER" id="PTHR35535:SF2">
    <property type="entry name" value="DUF306 DOMAIN-CONTAINING PROTEIN"/>
    <property type="match status" value="1"/>
</dbReference>
<dbReference type="Pfam" id="PF03724">
    <property type="entry name" value="META"/>
    <property type="match status" value="1"/>
</dbReference>
<feature type="chain" id="PRO_5018534759" evidence="1">
    <location>
        <begin position="25"/>
        <end position="232"/>
    </location>
</feature>
<proteinExistence type="predicted"/>
<dbReference type="InterPro" id="IPR038670">
    <property type="entry name" value="HslJ-like_sf"/>
</dbReference>
<dbReference type="AlphaFoldDB" id="A0A3S3PCZ0"/>
<accession>A0A3S3PCZ0</accession>
<dbReference type="PANTHER" id="PTHR35535">
    <property type="entry name" value="HEAT SHOCK PROTEIN HSLJ"/>
    <property type="match status" value="1"/>
</dbReference>
<feature type="signal peptide" evidence="1">
    <location>
        <begin position="1"/>
        <end position="24"/>
    </location>
</feature>
<gene>
    <name evidence="4" type="ORF">DPV69_01135</name>
</gene>
<dbReference type="Gene3D" id="2.40.128.270">
    <property type="match status" value="1"/>
</dbReference>
<name>A0A3S3PCZ0_9SPHI</name>
<keyword evidence="1" id="KW-0732">Signal</keyword>
<dbReference type="InterPro" id="IPR005184">
    <property type="entry name" value="DUF306_Meta_HslJ"/>
</dbReference>
<feature type="domain" description="DUF4377" evidence="3">
    <location>
        <begin position="35"/>
        <end position="108"/>
    </location>
</feature>
<reference evidence="4 5" key="1">
    <citation type="submission" date="2018-06" db="EMBL/GenBank/DDBJ databases">
        <title>Pedobacter endophyticus sp. nov., an endophytic bacterium isolated from a leaf of Triticum aestivum.</title>
        <authorList>
            <person name="Zhang L."/>
        </authorList>
    </citation>
    <scope>NUCLEOTIDE SEQUENCE [LARGE SCALE GENOMIC DNA]</scope>
    <source>
        <strain evidence="4 5">CM134L-2</strain>
    </source>
</reference>
<dbReference type="OrthoDB" id="880459at2"/>
<comment type="caution">
    <text evidence="4">The sequence shown here is derived from an EMBL/GenBank/DDBJ whole genome shotgun (WGS) entry which is preliminary data.</text>
</comment>
<dbReference type="EMBL" id="SAYW01000001">
    <property type="protein sequence ID" value="RWU09978.1"/>
    <property type="molecule type" value="Genomic_DNA"/>
</dbReference>